<dbReference type="Pfam" id="PF08808">
    <property type="entry name" value="RES"/>
    <property type="match status" value="1"/>
</dbReference>
<dbReference type="InterPro" id="IPR014914">
    <property type="entry name" value="RES_dom"/>
</dbReference>
<dbReference type="OrthoDB" id="7360548at2"/>
<feature type="domain" description="RES" evidence="1">
    <location>
        <begin position="39"/>
        <end position="170"/>
    </location>
</feature>
<proteinExistence type="predicted"/>
<keyword evidence="3" id="KW-1185">Reference proteome</keyword>
<gene>
    <name evidence="2" type="ORF">DFR50_13758</name>
</gene>
<protein>
    <submittedName>
        <fullName evidence="2">RES domain-containing protein</fullName>
    </submittedName>
</protein>
<dbReference type="EMBL" id="QNRK01000037">
    <property type="protein sequence ID" value="RBP05073.1"/>
    <property type="molecule type" value="Genomic_DNA"/>
</dbReference>
<reference evidence="2 3" key="1">
    <citation type="submission" date="2018-06" db="EMBL/GenBank/DDBJ databases">
        <title>Genomic Encyclopedia of Type Strains, Phase IV (KMG-IV): sequencing the most valuable type-strain genomes for metagenomic binning, comparative biology and taxonomic classification.</title>
        <authorList>
            <person name="Goeker M."/>
        </authorList>
    </citation>
    <scope>NUCLEOTIDE SEQUENCE [LARGE SCALE GENOMIC DNA]</scope>
    <source>
        <strain evidence="2 3">DSM 24875</strain>
    </source>
</reference>
<sequence length="185" mass="20918">MTETSRLARDLDLLDAIDAFPRLPLVSEVWRVALEGRDPALGRASSSRWCDGTFDVLYTAFDRDGAIAEIHALLSLQPVFPSKTRWFAHKLRVSAAQTLKLADLPTLARLGIDTTRYADRDYDRTQPIANAAFFLGFDGLIAPSARWRGLNLMLFTERLAPQQVEVVSSENEPVDWRDWRQRSKG</sequence>
<evidence type="ECO:0000313" key="2">
    <source>
        <dbReference type="EMBL" id="RBP05073.1"/>
    </source>
</evidence>
<dbReference type="RefSeq" id="WP_113892033.1">
    <property type="nucleotide sequence ID" value="NZ_QNRK01000037.1"/>
</dbReference>
<dbReference type="AlphaFoldDB" id="A0A366ERN3"/>
<organism evidence="2 3">
    <name type="scientific">Roseiarcus fermentans</name>
    <dbReference type="NCBI Taxonomy" id="1473586"/>
    <lineage>
        <taxon>Bacteria</taxon>
        <taxon>Pseudomonadati</taxon>
        <taxon>Pseudomonadota</taxon>
        <taxon>Alphaproteobacteria</taxon>
        <taxon>Hyphomicrobiales</taxon>
        <taxon>Roseiarcaceae</taxon>
        <taxon>Roseiarcus</taxon>
    </lineage>
</organism>
<dbReference type="SMART" id="SM00953">
    <property type="entry name" value="RES"/>
    <property type="match status" value="1"/>
</dbReference>
<name>A0A366ERN3_9HYPH</name>
<evidence type="ECO:0000259" key="1">
    <source>
        <dbReference type="SMART" id="SM00953"/>
    </source>
</evidence>
<dbReference type="Proteomes" id="UP000253529">
    <property type="component" value="Unassembled WGS sequence"/>
</dbReference>
<evidence type="ECO:0000313" key="3">
    <source>
        <dbReference type="Proteomes" id="UP000253529"/>
    </source>
</evidence>
<accession>A0A366ERN3</accession>
<comment type="caution">
    <text evidence="2">The sequence shown here is derived from an EMBL/GenBank/DDBJ whole genome shotgun (WGS) entry which is preliminary data.</text>
</comment>